<keyword evidence="2" id="KW-1185">Reference proteome</keyword>
<dbReference type="AlphaFoldDB" id="A0A8S1Q446"/>
<accession>A0A8S1Q446</accession>
<comment type="caution">
    <text evidence="1">The sequence shown here is derived from an EMBL/GenBank/DDBJ whole genome shotgun (WGS) entry which is preliminary data.</text>
</comment>
<evidence type="ECO:0000313" key="1">
    <source>
        <dbReference type="EMBL" id="CAD8109924.1"/>
    </source>
</evidence>
<name>A0A8S1Q446_9CILI</name>
<sequence>MKQYQSQALMQKWTSNKRNDWNLDWLYLKIMGYMDLQLMMEIIQ</sequence>
<protein>
    <submittedName>
        <fullName evidence="1">Uncharacterized protein</fullName>
    </submittedName>
</protein>
<organism evidence="1 2">
    <name type="scientific">Paramecium sonneborni</name>
    <dbReference type="NCBI Taxonomy" id="65129"/>
    <lineage>
        <taxon>Eukaryota</taxon>
        <taxon>Sar</taxon>
        <taxon>Alveolata</taxon>
        <taxon>Ciliophora</taxon>
        <taxon>Intramacronucleata</taxon>
        <taxon>Oligohymenophorea</taxon>
        <taxon>Peniculida</taxon>
        <taxon>Parameciidae</taxon>
        <taxon>Paramecium</taxon>
    </lineage>
</organism>
<dbReference type="Proteomes" id="UP000692954">
    <property type="component" value="Unassembled WGS sequence"/>
</dbReference>
<proteinExistence type="predicted"/>
<dbReference type="EMBL" id="CAJJDN010000094">
    <property type="protein sequence ID" value="CAD8109924.1"/>
    <property type="molecule type" value="Genomic_DNA"/>
</dbReference>
<reference evidence="1" key="1">
    <citation type="submission" date="2021-01" db="EMBL/GenBank/DDBJ databases">
        <authorList>
            <consortium name="Genoscope - CEA"/>
            <person name="William W."/>
        </authorList>
    </citation>
    <scope>NUCLEOTIDE SEQUENCE</scope>
</reference>
<evidence type="ECO:0000313" key="2">
    <source>
        <dbReference type="Proteomes" id="UP000692954"/>
    </source>
</evidence>
<gene>
    <name evidence="1" type="ORF">PSON_ATCC_30995.1.T0940198</name>
</gene>